<reference evidence="1" key="1">
    <citation type="submission" date="2021-02" db="EMBL/GenBank/DDBJ databases">
        <authorList>
            <person name="Nowell W R."/>
        </authorList>
    </citation>
    <scope>NUCLEOTIDE SEQUENCE</scope>
</reference>
<evidence type="ECO:0000313" key="2">
    <source>
        <dbReference type="EMBL" id="CAF4290581.1"/>
    </source>
</evidence>
<dbReference type="Proteomes" id="UP000663829">
    <property type="component" value="Unassembled WGS sequence"/>
</dbReference>
<name>A0A815KPJ8_9BILA</name>
<dbReference type="OrthoDB" id="9993587at2759"/>
<accession>A0A815KPJ8</accession>
<dbReference type="EMBL" id="CAJOBC010082703">
    <property type="protein sequence ID" value="CAF4290581.1"/>
    <property type="molecule type" value="Genomic_DNA"/>
</dbReference>
<dbReference type="AlphaFoldDB" id="A0A815KPJ8"/>
<gene>
    <name evidence="1" type="ORF">GPM918_LOCUS33049</name>
    <name evidence="2" type="ORF">SRO942_LOCUS33727</name>
</gene>
<proteinExistence type="predicted"/>
<keyword evidence="3" id="KW-1185">Reference proteome</keyword>
<sequence length="351" mass="41155">MLSVTNKFEVLPNELFIVVCSYMLPHEILYAFSTLSYRYNQLVRLFIEQIDLTNVLLSAPSSIYFALLLDYRFDIRSLKLNSSYLNTILASGLMYPNMKCICVIEDDPSYSDVNIVPYMEIFSRLNSLTLKLQTRAKVYQSNDLKICEHFFREECMLETLIIKNTLTWIDARIMTPCEHLKYLTITLPDMLDIYILLNKLPLIEFLCVDKLVANGLLGNRKIINYETQQRELPPIKLIYETCLQEFKLHEATVNYEELKALLKQLKVLKRLSLINIDCIYHLIDGEELEQGFLTELKQLNKFNFRFESRARLLPVAPDYAATFQSPYWTERGWNVQCSSLGWRIWLATLET</sequence>
<protein>
    <recommendedName>
        <fullName evidence="4">F-box domain-containing protein</fullName>
    </recommendedName>
</protein>
<evidence type="ECO:0000313" key="3">
    <source>
        <dbReference type="Proteomes" id="UP000663829"/>
    </source>
</evidence>
<evidence type="ECO:0000313" key="1">
    <source>
        <dbReference type="EMBL" id="CAF1396377.1"/>
    </source>
</evidence>
<dbReference type="Proteomes" id="UP000681722">
    <property type="component" value="Unassembled WGS sequence"/>
</dbReference>
<dbReference type="EMBL" id="CAJNOQ010017286">
    <property type="protein sequence ID" value="CAF1396377.1"/>
    <property type="molecule type" value="Genomic_DNA"/>
</dbReference>
<organism evidence="1 3">
    <name type="scientific">Didymodactylos carnosus</name>
    <dbReference type="NCBI Taxonomy" id="1234261"/>
    <lineage>
        <taxon>Eukaryota</taxon>
        <taxon>Metazoa</taxon>
        <taxon>Spiralia</taxon>
        <taxon>Gnathifera</taxon>
        <taxon>Rotifera</taxon>
        <taxon>Eurotatoria</taxon>
        <taxon>Bdelloidea</taxon>
        <taxon>Philodinida</taxon>
        <taxon>Philodinidae</taxon>
        <taxon>Didymodactylos</taxon>
    </lineage>
</organism>
<comment type="caution">
    <text evidence="1">The sequence shown here is derived from an EMBL/GenBank/DDBJ whole genome shotgun (WGS) entry which is preliminary data.</text>
</comment>
<evidence type="ECO:0008006" key="4">
    <source>
        <dbReference type="Google" id="ProtNLM"/>
    </source>
</evidence>